<evidence type="ECO:0000256" key="2">
    <source>
        <dbReference type="ARBA" id="ARBA00023002"/>
    </source>
</evidence>
<dbReference type="PRINTS" id="PR00081">
    <property type="entry name" value="GDHRDH"/>
</dbReference>
<dbReference type="PANTHER" id="PTHR43669:SF3">
    <property type="entry name" value="ALCOHOL DEHYDROGENASE, PUTATIVE (AFU_ORTHOLOGUE AFUA_3G03445)-RELATED"/>
    <property type="match status" value="1"/>
</dbReference>
<evidence type="ECO:0000256" key="1">
    <source>
        <dbReference type="ARBA" id="ARBA00006484"/>
    </source>
</evidence>
<dbReference type="EMBL" id="BAABHJ010000040">
    <property type="protein sequence ID" value="GAA4618724.1"/>
    <property type="molecule type" value="Genomic_DNA"/>
</dbReference>
<reference evidence="4" key="1">
    <citation type="journal article" date="2019" name="Int. J. Syst. Evol. Microbiol.">
        <title>The Global Catalogue of Microorganisms (GCM) 10K type strain sequencing project: providing services to taxonomists for standard genome sequencing and annotation.</title>
        <authorList>
            <consortium name="The Broad Institute Genomics Platform"/>
            <consortium name="The Broad Institute Genome Sequencing Center for Infectious Disease"/>
            <person name="Wu L."/>
            <person name="Ma J."/>
        </authorList>
    </citation>
    <scope>NUCLEOTIDE SEQUENCE [LARGE SCALE GENOMIC DNA]</scope>
    <source>
        <strain evidence="4">JCM 17938</strain>
    </source>
</reference>
<protein>
    <submittedName>
        <fullName evidence="3">SDR family oxidoreductase</fullName>
    </submittedName>
</protein>
<evidence type="ECO:0000313" key="3">
    <source>
        <dbReference type="EMBL" id="GAA4618724.1"/>
    </source>
</evidence>
<accession>A0ABP8TX98</accession>
<keyword evidence="2" id="KW-0560">Oxidoreductase</keyword>
<comment type="caution">
    <text evidence="3">The sequence shown here is derived from an EMBL/GenBank/DDBJ whole genome shotgun (WGS) entry which is preliminary data.</text>
</comment>
<keyword evidence="4" id="KW-1185">Reference proteome</keyword>
<organism evidence="3 4">
    <name type="scientific">Actinoallomurus liliacearum</name>
    <dbReference type="NCBI Taxonomy" id="1080073"/>
    <lineage>
        <taxon>Bacteria</taxon>
        <taxon>Bacillati</taxon>
        <taxon>Actinomycetota</taxon>
        <taxon>Actinomycetes</taxon>
        <taxon>Streptosporangiales</taxon>
        <taxon>Thermomonosporaceae</taxon>
        <taxon>Actinoallomurus</taxon>
    </lineage>
</organism>
<dbReference type="Gene3D" id="3.40.50.720">
    <property type="entry name" value="NAD(P)-binding Rossmann-like Domain"/>
    <property type="match status" value="1"/>
</dbReference>
<proteinExistence type="inferred from homology"/>
<dbReference type="PANTHER" id="PTHR43669">
    <property type="entry name" value="5-KETO-D-GLUCONATE 5-REDUCTASE"/>
    <property type="match status" value="1"/>
</dbReference>
<dbReference type="SUPFAM" id="SSF51735">
    <property type="entry name" value="NAD(P)-binding Rossmann-fold domains"/>
    <property type="match status" value="1"/>
</dbReference>
<evidence type="ECO:0000313" key="4">
    <source>
        <dbReference type="Proteomes" id="UP001500212"/>
    </source>
</evidence>
<gene>
    <name evidence="3" type="ORF">GCM10023195_84360</name>
</gene>
<sequence>MERIMMLEGKNAIIYGAGGPVGGGIAKAFAREGARVFLTGRGQDKLDRLAKEITEAGGRAETAVVDALDEDAVAEHARSVAAQGGIHISLNLISRGDVQGVPLMRMAADDFTRAITKGVTATFITAKVAARHMSEQGSGVILAFNSGSAHSSPMMGSTGPADAAIDTFIRNLALEVGPNGVRVLGIWAAGIPETLTPERLATVNSDMQLDEAALEGLKNNLAAMRMSKRSPSLTEVAEVAVFLASDRSSGMTGTFTNVTQMFTS</sequence>
<dbReference type="CDD" id="cd05233">
    <property type="entry name" value="SDR_c"/>
    <property type="match status" value="1"/>
</dbReference>
<dbReference type="InterPro" id="IPR002347">
    <property type="entry name" value="SDR_fam"/>
</dbReference>
<comment type="similarity">
    <text evidence="1">Belongs to the short-chain dehydrogenases/reductases (SDR) family.</text>
</comment>
<dbReference type="Pfam" id="PF13561">
    <property type="entry name" value="adh_short_C2"/>
    <property type="match status" value="1"/>
</dbReference>
<dbReference type="InterPro" id="IPR036291">
    <property type="entry name" value="NAD(P)-bd_dom_sf"/>
</dbReference>
<dbReference type="Proteomes" id="UP001500212">
    <property type="component" value="Unassembled WGS sequence"/>
</dbReference>
<name>A0ABP8TX98_9ACTN</name>